<dbReference type="RefSeq" id="WP_076959343.1">
    <property type="nucleotide sequence ID" value="NZ_MLCO01000237.1"/>
</dbReference>
<dbReference type="PROSITE" id="PS51677">
    <property type="entry name" value="NODB"/>
    <property type="match status" value="1"/>
</dbReference>
<reference evidence="6 7" key="1">
    <citation type="submission" date="2016-10" db="EMBL/GenBank/DDBJ databases">
        <title>Draft Genome sequence of Roseomonas sp. strain M3.</title>
        <authorList>
            <person name="Subhash Y."/>
            <person name="Lee S."/>
        </authorList>
    </citation>
    <scope>NUCLEOTIDE SEQUENCE [LARGE SCALE GENOMIC DNA]</scope>
    <source>
        <strain evidence="6 7">M3</strain>
    </source>
</reference>
<dbReference type="SUPFAM" id="SSF88713">
    <property type="entry name" value="Glycoside hydrolase/deacetylase"/>
    <property type="match status" value="1"/>
</dbReference>
<keyword evidence="7" id="KW-1185">Reference proteome</keyword>
<evidence type="ECO:0000256" key="2">
    <source>
        <dbReference type="ARBA" id="ARBA00010973"/>
    </source>
</evidence>
<comment type="caution">
    <text evidence="6">The sequence shown here is derived from an EMBL/GenBank/DDBJ whole genome shotgun (WGS) entry which is preliminary data.</text>
</comment>
<evidence type="ECO:0000313" key="6">
    <source>
        <dbReference type="EMBL" id="ONG48802.1"/>
    </source>
</evidence>
<dbReference type="PANTHER" id="PTHR47561:SF1">
    <property type="entry name" value="POLYSACCHARIDE DEACETYLASE FAMILY PROTEIN (AFU_ORTHOLOGUE AFUA_6G05030)"/>
    <property type="match status" value="1"/>
</dbReference>
<evidence type="ECO:0000313" key="7">
    <source>
        <dbReference type="Proteomes" id="UP000188879"/>
    </source>
</evidence>
<evidence type="ECO:0000256" key="1">
    <source>
        <dbReference type="ARBA" id="ARBA00003236"/>
    </source>
</evidence>
<dbReference type="AlphaFoldDB" id="A0A1V2GZ99"/>
<organism evidence="6 7">
    <name type="scientific">Teichococcus deserti</name>
    <dbReference type="NCBI Taxonomy" id="1817963"/>
    <lineage>
        <taxon>Bacteria</taxon>
        <taxon>Pseudomonadati</taxon>
        <taxon>Pseudomonadota</taxon>
        <taxon>Alphaproteobacteria</taxon>
        <taxon>Acetobacterales</taxon>
        <taxon>Roseomonadaceae</taxon>
        <taxon>Roseomonas</taxon>
    </lineage>
</organism>
<evidence type="ECO:0000256" key="4">
    <source>
        <dbReference type="ARBA" id="ARBA00032976"/>
    </source>
</evidence>
<dbReference type="Pfam" id="PF01522">
    <property type="entry name" value="Polysacc_deac_1"/>
    <property type="match status" value="1"/>
</dbReference>
<comment type="similarity">
    <text evidence="2">Belongs to the polysaccharide deacetylase family.</text>
</comment>
<dbReference type="EMBL" id="MLCO01000237">
    <property type="protein sequence ID" value="ONG48802.1"/>
    <property type="molecule type" value="Genomic_DNA"/>
</dbReference>
<dbReference type="InterPro" id="IPR002509">
    <property type="entry name" value="NODB_dom"/>
</dbReference>
<dbReference type="GO" id="GO:0005975">
    <property type="term" value="P:carbohydrate metabolic process"/>
    <property type="evidence" value="ECO:0007669"/>
    <property type="project" value="InterPro"/>
</dbReference>
<dbReference type="Proteomes" id="UP000188879">
    <property type="component" value="Unassembled WGS sequence"/>
</dbReference>
<evidence type="ECO:0000259" key="5">
    <source>
        <dbReference type="PROSITE" id="PS51677"/>
    </source>
</evidence>
<gene>
    <name evidence="6" type="ORF">BKE38_21470</name>
</gene>
<comment type="function">
    <text evidence="1">Is involved in generating a small heat-stable compound (Nod), an acylated oligomer of N-acetylglucosamine, that stimulates mitosis in various plant protoplasts.</text>
</comment>
<accession>A0A1V2GZ99</accession>
<dbReference type="OrthoDB" id="9784220at2"/>
<sequence>MSGAPHFAPRPAYVWPAGRQSAFCFSVDVDCDAPYLWVNRAEEARRSLGQLEQRHFGLRQGLPRILDLLDRFGVKGSFFVPGAVAEANPALLPALLARGHEIGLHGYFHEIVAESSDEEFIAALGASLALFRKQAGTLPKMFRSPAWEMTPGMLAELARQGLWDSSLMGFDHPYEIAGVVEVPVQWAVDDAVFFKYSGGGTDRWSPQASGPVLESWLEEFSLLHRLGQLMVLTVHDWISGRAQRLAVLEKLLARVTAEPGCWVATVGEVAAFHAASENAGRHAVPAVLPDGLEPRRFAKR</sequence>
<feature type="domain" description="NodB homology" evidence="5">
    <location>
        <begin position="46"/>
        <end position="264"/>
    </location>
</feature>
<proteinExistence type="inferred from homology"/>
<protein>
    <recommendedName>
        <fullName evidence="3">Chitooligosaccharide deacetylase</fullName>
    </recommendedName>
    <alternativeName>
        <fullName evidence="4">Nodulation protein B</fullName>
    </alternativeName>
</protein>
<evidence type="ECO:0000256" key="3">
    <source>
        <dbReference type="ARBA" id="ARBA00020071"/>
    </source>
</evidence>
<dbReference type="PANTHER" id="PTHR47561">
    <property type="entry name" value="POLYSACCHARIDE DEACETYLASE FAMILY PROTEIN (AFU_ORTHOLOGUE AFUA_6G05030)"/>
    <property type="match status" value="1"/>
</dbReference>
<dbReference type="InterPro" id="IPR011330">
    <property type="entry name" value="Glyco_hydro/deAcase_b/a-brl"/>
</dbReference>
<dbReference type="Gene3D" id="3.20.20.370">
    <property type="entry name" value="Glycoside hydrolase/deacetylase"/>
    <property type="match status" value="1"/>
</dbReference>
<dbReference type="GO" id="GO:0016810">
    <property type="term" value="F:hydrolase activity, acting on carbon-nitrogen (but not peptide) bonds"/>
    <property type="evidence" value="ECO:0007669"/>
    <property type="project" value="InterPro"/>
</dbReference>
<name>A0A1V2GZ99_9PROT</name>